<protein>
    <submittedName>
        <fullName evidence="3">Uncharacterized protein</fullName>
    </submittedName>
</protein>
<dbReference type="InterPro" id="IPR000157">
    <property type="entry name" value="TIR_dom"/>
</dbReference>
<dbReference type="SUPFAM" id="SSF52200">
    <property type="entry name" value="Toll/Interleukin receptor TIR domain"/>
    <property type="match status" value="1"/>
</dbReference>
<name>A0A2D0N4G2_FLAN2</name>
<dbReference type="AlphaFoldDB" id="A0A2D0N4G2"/>
<dbReference type="EMBL" id="PDUD01000032">
    <property type="protein sequence ID" value="PHN03442.1"/>
    <property type="molecule type" value="Genomic_DNA"/>
</dbReference>
<evidence type="ECO:0000313" key="4">
    <source>
        <dbReference type="Proteomes" id="UP000223913"/>
    </source>
</evidence>
<keyword evidence="4" id="KW-1185">Reference proteome</keyword>
<accession>A0A2D0N4G2</accession>
<gene>
    <name evidence="3" type="ORF">CRP01_27565</name>
</gene>
<evidence type="ECO:0000313" key="3">
    <source>
        <dbReference type="EMBL" id="PHN03442.1"/>
    </source>
</evidence>
<dbReference type="InterPro" id="IPR035897">
    <property type="entry name" value="Toll_tir_struct_dom_sf"/>
</dbReference>
<evidence type="ECO:0000259" key="1">
    <source>
        <dbReference type="Pfam" id="PF13676"/>
    </source>
</evidence>
<dbReference type="OrthoDB" id="594879at2"/>
<dbReference type="Pfam" id="PF19964">
    <property type="entry name" value="EAD11"/>
    <property type="match status" value="1"/>
</dbReference>
<dbReference type="RefSeq" id="WP_099153278.1">
    <property type="nucleotide sequence ID" value="NZ_PDUD01000032.1"/>
</dbReference>
<dbReference type="Pfam" id="PF13676">
    <property type="entry name" value="TIR_2"/>
    <property type="match status" value="1"/>
</dbReference>
<organism evidence="3 4">
    <name type="scientific">Flavilitoribacter nigricans (strain ATCC 23147 / DSM 23189 / NBRC 102662 / NCIMB 1420 / SS-2)</name>
    <name type="common">Lewinella nigricans</name>
    <dbReference type="NCBI Taxonomy" id="1122177"/>
    <lineage>
        <taxon>Bacteria</taxon>
        <taxon>Pseudomonadati</taxon>
        <taxon>Bacteroidota</taxon>
        <taxon>Saprospiria</taxon>
        <taxon>Saprospirales</taxon>
        <taxon>Lewinellaceae</taxon>
        <taxon>Flavilitoribacter</taxon>
    </lineage>
</organism>
<feature type="domain" description="Effector-associated" evidence="2">
    <location>
        <begin position="151"/>
        <end position="229"/>
    </location>
</feature>
<sequence>MTKTIFLAHASNDKQRVRSLFNELKTMNFDPWMDESDLPPGAEWESHIQLAIKKAKLFFICFSDQLLPVSSYVHTEIRLALEEVTKREHETAYIIPILLDDIPISRLDTGQYKLSKYQAIRYFSPNGKDKLFAFLEQFLQVSLAESLAPKFARIKELVSHARTERAINELENIIKTDAALELFQNPIFMLKNQHSKLKQDEMIGIIAFNDASVQRNRIVFNLLNLLNEISSFSNGTE</sequence>
<comment type="caution">
    <text evidence="3">The sequence shown here is derived from an EMBL/GenBank/DDBJ whole genome shotgun (WGS) entry which is preliminary data.</text>
</comment>
<feature type="domain" description="TIR" evidence="1">
    <location>
        <begin position="5"/>
        <end position="123"/>
    </location>
</feature>
<dbReference type="Gene3D" id="3.40.50.10140">
    <property type="entry name" value="Toll/interleukin-1 receptor homology (TIR) domain"/>
    <property type="match status" value="1"/>
</dbReference>
<dbReference type="InterPro" id="IPR045439">
    <property type="entry name" value="EAD11"/>
</dbReference>
<proteinExistence type="predicted"/>
<dbReference type="GO" id="GO:0007165">
    <property type="term" value="P:signal transduction"/>
    <property type="evidence" value="ECO:0007669"/>
    <property type="project" value="InterPro"/>
</dbReference>
<evidence type="ECO:0000259" key="2">
    <source>
        <dbReference type="Pfam" id="PF19964"/>
    </source>
</evidence>
<reference evidence="3 4" key="1">
    <citation type="submission" date="2017-10" db="EMBL/GenBank/DDBJ databases">
        <title>The draft genome sequence of Lewinella nigricans NBRC 102662.</title>
        <authorList>
            <person name="Wang K."/>
        </authorList>
    </citation>
    <scope>NUCLEOTIDE SEQUENCE [LARGE SCALE GENOMIC DNA]</scope>
    <source>
        <strain evidence="3 4">NBRC 102662</strain>
    </source>
</reference>
<dbReference type="Proteomes" id="UP000223913">
    <property type="component" value="Unassembled WGS sequence"/>
</dbReference>